<dbReference type="InterPro" id="IPR002376">
    <property type="entry name" value="Formyl_transf_N"/>
</dbReference>
<evidence type="ECO:0000313" key="3">
    <source>
        <dbReference type="EMBL" id="PWN41310.1"/>
    </source>
</evidence>
<dbReference type="GO" id="GO:0005739">
    <property type="term" value="C:mitochondrion"/>
    <property type="evidence" value="ECO:0007669"/>
    <property type="project" value="TreeGrafter"/>
</dbReference>
<dbReference type="PANTHER" id="PTHR11138:SF5">
    <property type="entry name" value="METHIONYL-TRNA FORMYLTRANSFERASE, MITOCHONDRIAL"/>
    <property type="match status" value="1"/>
</dbReference>
<dbReference type="GeneID" id="37032569"/>
<dbReference type="InParanoid" id="A0A316VV19"/>
<dbReference type="FunCoup" id="A0A316VV19">
    <property type="interactions" value="203"/>
</dbReference>
<keyword evidence="4" id="KW-1185">Reference proteome</keyword>
<protein>
    <recommendedName>
        <fullName evidence="1">methionyl-tRNA formyltransferase</fullName>
        <ecNumber evidence="1">2.1.2.9</ecNumber>
    </recommendedName>
</protein>
<accession>A0A316VV19</accession>
<dbReference type="CDD" id="cd08646">
    <property type="entry name" value="FMT_core_Met-tRNA-FMT_N"/>
    <property type="match status" value="1"/>
</dbReference>
<dbReference type="Proteomes" id="UP000245783">
    <property type="component" value="Unassembled WGS sequence"/>
</dbReference>
<evidence type="ECO:0000256" key="1">
    <source>
        <dbReference type="ARBA" id="ARBA00012261"/>
    </source>
</evidence>
<dbReference type="EMBL" id="KZ819395">
    <property type="protein sequence ID" value="PWN41310.1"/>
    <property type="molecule type" value="Genomic_DNA"/>
</dbReference>
<evidence type="ECO:0000313" key="4">
    <source>
        <dbReference type="Proteomes" id="UP000245783"/>
    </source>
</evidence>
<dbReference type="AlphaFoldDB" id="A0A316VV19"/>
<dbReference type="STRING" id="1522189.A0A316VV19"/>
<dbReference type="GO" id="GO:0004479">
    <property type="term" value="F:methionyl-tRNA formyltransferase activity"/>
    <property type="evidence" value="ECO:0007669"/>
    <property type="project" value="UniProtKB-EC"/>
</dbReference>
<dbReference type="RefSeq" id="XP_025368470.1">
    <property type="nucleotide sequence ID" value="XM_025510699.1"/>
</dbReference>
<proteinExistence type="predicted"/>
<organism evidence="3 4">
    <name type="scientific">Ceraceosorus guamensis</name>
    <dbReference type="NCBI Taxonomy" id="1522189"/>
    <lineage>
        <taxon>Eukaryota</taxon>
        <taxon>Fungi</taxon>
        <taxon>Dikarya</taxon>
        <taxon>Basidiomycota</taxon>
        <taxon>Ustilaginomycotina</taxon>
        <taxon>Exobasidiomycetes</taxon>
        <taxon>Ceraceosorales</taxon>
        <taxon>Ceraceosoraceae</taxon>
        <taxon>Ceraceosorus</taxon>
    </lineage>
</organism>
<dbReference type="OrthoDB" id="10268103at2759"/>
<dbReference type="Pfam" id="PF00551">
    <property type="entry name" value="Formyl_trans_N"/>
    <property type="match status" value="1"/>
</dbReference>
<keyword evidence="3" id="KW-0808">Transferase</keyword>
<dbReference type="InterPro" id="IPR041711">
    <property type="entry name" value="Met-tRNA-FMT_N"/>
</dbReference>
<dbReference type="InterPro" id="IPR036477">
    <property type="entry name" value="Formyl_transf_N_sf"/>
</dbReference>
<evidence type="ECO:0000259" key="2">
    <source>
        <dbReference type="Pfam" id="PF00551"/>
    </source>
</evidence>
<name>A0A316VV19_9BASI</name>
<dbReference type="PANTHER" id="PTHR11138">
    <property type="entry name" value="METHIONYL-TRNA FORMYLTRANSFERASE"/>
    <property type="match status" value="1"/>
</dbReference>
<dbReference type="EC" id="2.1.2.9" evidence="1"/>
<dbReference type="Gene3D" id="3.40.50.12230">
    <property type="match status" value="1"/>
</dbReference>
<gene>
    <name evidence="3" type="ORF">IE81DRAFT_180681</name>
</gene>
<feature type="domain" description="Formyl transferase N-terminal" evidence="2">
    <location>
        <begin position="139"/>
        <end position="298"/>
    </location>
</feature>
<sequence length="507" mass="55571">MPFSGASAIRQRCALHCCARPLCVPAAHTSCIRQVSTCVLRSGCTLSWHGPSVSDAKARLAKSGCSRQVHLAARHGVPPFQRHVRQLVLPDFDERTGKQDPLRSIVRLLCTSCSRAVAQEGAASQPLFKVQVISPPPYKVLFCGTDEFSCVIFEELLRHRQDLIQHVEVLVPSSPEPRKSSRGKQRVAIPPLKLLAAEHDITIHEVPRAGLDSFEVPDSFRESSNALLVAASFGHLIPPAFLHAFPHWQKLNVHPSLLPKLRGAAPIQWAIARGHTLTGVSVQRISEKFDHGELLNSQEAMPTSSSYIRLRDQLAAIGAALLAETLRTLPERAAKACPQSAMPDSHQPPSMARKVQRRHALVDWNTMSAERIERLNRGVSHFFPVYSMMPNPKATDPRSSINEVSLHDLEVVELGGVSELSAADSKAMSLLRDADSMPGTACLSRPLGGLLMKCVGEGKDASFLLARKLHTAGKPKPAKDAEEWLIGYKERLDQRGLLTFTSALEKS</sequence>
<reference evidence="3 4" key="1">
    <citation type="journal article" date="2018" name="Mol. Biol. Evol.">
        <title>Broad Genomic Sampling Reveals a Smut Pathogenic Ancestry of the Fungal Clade Ustilaginomycotina.</title>
        <authorList>
            <person name="Kijpornyongpan T."/>
            <person name="Mondo S.J."/>
            <person name="Barry K."/>
            <person name="Sandor L."/>
            <person name="Lee J."/>
            <person name="Lipzen A."/>
            <person name="Pangilinan J."/>
            <person name="LaButti K."/>
            <person name="Hainaut M."/>
            <person name="Henrissat B."/>
            <person name="Grigoriev I.V."/>
            <person name="Spatafora J.W."/>
            <person name="Aime M.C."/>
        </authorList>
    </citation>
    <scope>NUCLEOTIDE SEQUENCE [LARGE SCALE GENOMIC DNA]</scope>
    <source>
        <strain evidence="3 4">MCA 4658</strain>
    </source>
</reference>
<dbReference type="SUPFAM" id="SSF53328">
    <property type="entry name" value="Formyltransferase"/>
    <property type="match status" value="1"/>
</dbReference>